<gene>
    <name evidence="1" type="ORF">E5990_02565</name>
</gene>
<accession>A0AC61S7L4</accession>
<name>A0AC61S7L4_9BACT</name>
<reference evidence="1" key="1">
    <citation type="submission" date="2019-04" db="EMBL/GenBank/DDBJ databases">
        <title>Microbes associate with the intestines of laboratory mice.</title>
        <authorList>
            <person name="Navarre W."/>
            <person name="Wong E."/>
            <person name="Huang K.C."/>
            <person name="Tropini C."/>
            <person name="Ng K."/>
            <person name="Yu B."/>
        </authorList>
    </citation>
    <scope>NUCLEOTIDE SEQUENCE</scope>
    <source>
        <strain evidence="1">NM86_A22</strain>
    </source>
</reference>
<evidence type="ECO:0000313" key="2">
    <source>
        <dbReference type="Proteomes" id="UP000305401"/>
    </source>
</evidence>
<keyword evidence="2" id="KW-1185">Reference proteome</keyword>
<organism evidence="1 2">
    <name type="scientific">Muribaculum caecicola</name>
    <dbReference type="NCBI Taxonomy" id="3038144"/>
    <lineage>
        <taxon>Bacteria</taxon>
        <taxon>Pseudomonadati</taxon>
        <taxon>Bacteroidota</taxon>
        <taxon>Bacteroidia</taxon>
        <taxon>Bacteroidales</taxon>
        <taxon>Muribaculaceae</taxon>
        <taxon>Muribaculum</taxon>
    </lineage>
</organism>
<protein>
    <submittedName>
        <fullName evidence="1">HU family DNA-binding protein</fullName>
    </submittedName>
</protein>
<comment type="caution">
    <text evidence="1">The sequence shown here is derived from an EMBL/GenBank/DDBJ whole genome shotgun (WGS) entry which is preliminary data.</text>
</comment>
<dbReference type="Proteomes" id="UP000305401">
    <property type="component" value="Unassembled WGS sequence"/>
</dbReference>
<proteinExistence type="predicted"/>
<keyword evidence="1" id="KW-0238">DNA-binding</keyword>
<dbReference type="EMBL" id="SSTG01000016">
    <property type="protein sequence ID" value="THG54520.1"/>
    <property type="molecule type" value="Genomic_DNA"/>
</dbReference>
<evidence type="ECO:0000313" key="1">
    <source>
        <dbReference type="EMBL" id="THG54520.1"/>
    </source>
</evidence>
<sequence>MEQAQSIIHAVAERLGRSNNDIATLIDAFSAEIGKALAAEDTVAIPGFGTLSARKETEHIVTDLSTGKRMLMPPSIVSQFKPGSRLIKAIQQ</sequence>